<accession>A0A1Q2MFB3</accession>
<dbReference type="PANTHER" id="PTHR10815:SF13">
    <property type="entry name" value="METHYLATED-DNA--PROTEIN-CYSTEINE METHYLTRANSFERASE"/>
    <property type="match status" value="1"/>
</dbReference>
<name>A0A1Q2MFB3_9BACT</name>
<proteinExistence type="predicted"/>
<dbReference type="InterPro" id="IPR001497">
    <property type="entry name" value="MethylDNA_cys_MeTrfase_AS"/>
</dbReference>
<dbReference type="GO" id="GO:0032259">
    <property type="term" value="P:methylation"/>
    <property type="evidence" value="ECO:0007669"/>
    <property type="project" value="UniProtKB-KW"/>
</dbReference>
<dbReference type="KEGG" id="pbas:SMSP2_01733"/>
<dbReference type="Pfam" id="PF01035">
    <property type="entry name" value="DNA_binding_1"/>
    <property type="match status" value="1"/>
</dbReference>
<evidence type="ECO:0000256" key="4">
    <source>
        <dbReference type="ARBA" id="ARBA00022763"/>
    </source>
</evidence>
<evidence type="ECO:0000256" key="1">
    <source>
        <dbReference type="ARBA" id="ARBA00001286"/>
    </source>
</evidence>
<dbReference type="GO" id="GO:0006281">
    <property type="term" value="P:DNA repair"/>
    <property type="evidence" value="ECO:0007669"/>
    <property type="project" value="UniProtKB-KW"/>
</dbReference>
<dbReference type="GO" id="GO:0003908">
    <property type="term" value="F:methylated-DNA-[protein]-cysteine S-methyltransferase activity"/>
    <property type="evidence" value="ECO:0007669"/>
    <property type="project" value="UniProtKB-EC"/>
</dbReference>
<gene>
    <name evidence="8" type="primary">ogt</name>
    <name evidence="8" type="ORF">SMSP2_01733</name>
</gene>
<evidence type="ECO:0000259" key="7">
    <source>
        <dbReference type="Pfam" id="PF01035"/>
    </source>
</evidence>
<evidence type="ECO:0000256" key="5">
    <source>
        <dbReference type="ARBA" id="ARBA00023204"/>
    </source>
</evidence>
<dbReference type="NCBIfam" id="TIGR00589">
    <property type="entry name" value="ogt"/>
    <property type="match status" value="1"/>
</dbReference>
<evidence type="ECO:0000313" key="9">
    <source>
        <dbReference type="Proteomes" id="UP000188181"/>
    </source>
</evidence>
<dbReference type="SUPFAM" id="SSF46767">
    <property type="entry name" value="Methylated DNA-protein cysteine methyltransferase, C-terminal domain"/>
    <property type="match status" value="1"/>
</dbReference>
<dbReference type="InterPro" id="IPR036388">
    <property type="entry name" value="WH-like_DNA-bd_sf"/>
</dbReference>
<dbReference type="InterPro" id="IPR014048">
    <property type="entry name" value="MethylDNA_cys_MeTrfase_DNA-bd"/>
</dbReference>
<dbReference type="Proteomes" id="UP000188181">
    <property type="component" value="Chromosome"/>
</dbReference>
<keyword evidence="3 8" id="KW-0808">Transferase</keyword>
<dbReference type="RefSeq" id="WP_146683543.1">
    <property type="nucleotide sequence ID" value="NZ_CP019646.1"/>
</dbReference>
<dbReference type="STRING" id="1851148.SMSP2_01733"/>
<dbReference type="InterPro" id="IPR036217">
    <property type="entry name" value="MethylDNA_cys_MeTrfase_DNAb"/>
</dbReference>
<comment type="catalytic activity">
    <reaction evidence="6">
        <text>a 6-O-methyl-2'-deoxyguanosine in DNA + L-cysteinyl-[protein] = S-methyl-L-cysteinyl-[protein] + a 2'-deoxyguanosine in DNA</text>
        <dbReference type="Rhea" id="RHEA:24000"/>
        <dbReference type="Rhea" id="RHEA-COMP:10131"/>
        <dbReference type="Rhea" id="RHEA-COMP:10132"/>
        <dbReference type="Rhea" id="RHEA-COMP:11367"/>
        <dbReference type="Rhea" id="RHEA-COMP:11368"/>
        <dbReference type="ChEBI" id="CHEBI:29950"/>
        <dbReference type="ChEBI" id="CHEBI:82612"/>
        <dbReference type="ChEBI" id="CHEBI:85445"/>
        <dbReference type="ChEBI" id="CHEBI:85448"/>
        <dbReference type="EC" id="2.1.1.63"/>
    </reaction>
</comment>
<comment type="catalytic activity">
    <reaction evidence="1">
        <text>a 4-O-methyl-thymidine in DNA + L-cysteinyl-[protein] = a thymidine in DNA + S-methyl-L-cysteinyl-[protein]</text>
        <dbReference type="Rhea" id="RHEA:53428"/>
        <dbReference type="Rhea" id="RHEA-COMP:10131"/>
        <dbReference type="Rhea" id="RHEA-COMP:10132"/>
        <dbReference type="Rhea" id="RHEA-COMP:13555"/>
        <dbReference type="Rhea" id="RHEA-COMP:13556"/>
        <dbReference type="ChEBI" id="CHEBI:29950"/>
        <dbReference type="ChEBI" id="CHEBI:82612"/>
        <dbReference type="ChEBI" id="CHEBI:137386"/>
        <dbReference type="ChEBI" id="CHEBI:137387"/>
        <dbReference type="EC" id="2.1.1.63"/>
    </reaction>
</comment>
<dbReference type="PANTHER" id="PTHR10815">
    <property type="entry name" value="METHYLATED-DNA--PROTEIN-CYSTEINE METHYLTRANSFERASE"/>
    <property type="match status" value="1"/>
</dbReference>
<organism evidence="8 9">
    <name type="scientific">Limihaloglobus sulfuriphilus</name>
    <dbReference type="NCBI Taxonomy" id="1851148"/>
    <lineage>
        <taxon>Bacteria</taxon>
        <taxon>Pseudomonadati</taxon>
        <taxon>Planctomycetota</taxon>
        <taxon>Phycisphaerae</taxon>
        <taxon>Sedimentisphaerales</taxon>
        <taxon>Sedimentisphaeraceae</taxon>
        <taxon>Limihaloglobus</taxon>
    </lineage>
</organism>
<dbReference type="Gene3D" id="1.10.10.10">
    <property type="entry name" value="Winged helix-like DNA-binding domain superfamily/Winged helix DNA-binding domain"/>
    <property type="match status" value="1"/>
</dbReference>
<evidence type="ECO:0000256" key="3">
    <source>
        <dbReference type="ARBA" id="ARBA00022679"/>
    </source>
</evidence>
<dbReference type="OrthoDB" id="9783680at2"/>
<evidence type="ECO:0000256" key="2">
    <source>
        <dbReference type="ARBA" id="ARBA00022603"/>
    </source>
</evidence>
<sequence length="174" mass="19309">MDQQYCVFETGWGTTGFAAFERRLTHLWLPGSIGDDMPANGFRKNQRLMPELRKRIVGYFDRGVMDGFCDVDILLDKSDFARRVLLECRKLRPGETISYSALGARAGSPKAARAVGSIMANNPLPLIIPCHRVINAAGTAGGFMGSTVDTTGLKRRMLELERKIVTFTTGRPRK</sequence>
<dbReference type="EC" id="2.1.1.63" evidence="8"/>
<dbReference type="EMBL" id="CP019646">
    <property type="protein sequence ID" value="AQQ71360.1"/>
    <property type="molecule type" value="Genomic_DNA"/>
</dbReference>
<evidence type="ECO:0000256" key="6">
    <source>
        <dbReference type="ARBA" id="ARBA00049348"/>
    </source>
</evidence>
<dbReference type="AlphaFoldDB" id="A0A1Q2MFB3"/>
<dbReference type="PROSITE" id="PS00374">
    <property type="entry name" value="MGMT"/>
    <property type="match status" value="1"/>
</dbReference>
<keyword evidence="2 8" id="KW-0489">Methyltransferase</keyword>
<dbReference type="CDD" id="cd06445">
    <property type="entry name" value="ATase"/>
    <property type="match status" value="1"/>
</dbReference>
<protein>
    <submittedName>
        <fullName evidence="8">Methylated-DNA--protein-cysteine methyltransferase, constitutive</fullName>
        <ecNumber evidence="8">2.1.1.63</ecNumber>
    </submittedName>
</protein>
<reference evidence="9" key="1">
    <citation type="submission" date="2017-02" db="EMBL/GenBank/DDBJ databases">
        <title>Comparative genomics and description of representatives of a novel lineage of planctomycetes thriving in anoxic sediments.</title>
        <authorList>
            <person name="Spring S."/>
            <person name="Bunk B."/>
            <person name="Sproer C."/>
        </authorList>
    </citation>
    <scope>NUCLEOTIDE SEQUENCE [LARGE SCALE GENOMIC DNA]</scope>
    <source>
        <strain evidence="9">SM-Chi-D1</strain>
    </source>
</reference>
<evidence type="ECO:0000313" key="8">
    <source>
        <dbReference type="EMBL" id="AQQ71360.1"/>
    </source>
</evidence>
<keyword evidence="4" id="KW-0227">DNA damage</keyword>
<feature type="domain" description="Methylated-DNA-[protein]-cysteine S-methyltransferase DNA binding" evidence="7">
    <location>
        <begin position="79"/>
        <end position="162"/>
    </location>
</feature>
<keyword evidence="5" id="KW-0234">DNA repair</keyword>
<keyword evidence="9" id="KW-1185">Reference proteome</keyword>